<dbReference type="InterPro" id="IPR054691">
    <property type="entry name" value="LeuA/HCS_post-cat"/>
</dbReference>
<name>A0A364JV42_9HYPH</name>
<dbReference type="InterPro" id="IPR036230">
    <property type="entry name" value="LeuA_allosteric_dom_sf"/>
</dbReference>
<feature type="domain" description="Pyruvate carboxyltransferase" evidence="10">
    <location>
        <begin position="16"/>
        <end position="281"/>
    </location>
</feature>
<dbReference type="GO" id="GO:0043714">
    <property type="term" value="F:(R)-citramalate synthase activity"/>
    <property type="evidence" value="ECO:0007669"/>
    <property type="project" value="UniProtKB-UniRule"/>
</dbReference>
<dbReference type="SUPFAM" id="SSF110921">
    <property type="entry name" value="2-isopropylmalate synthase LeuA, allosteric (dimerisation) domain"/>
    <property type="match status" value="1"/>
</dbReference>
<evidence type="ECO:0000256" key="1">
    <source>
        <dbReference type="ARBA" id="ARBA00004743"/>
    </source>
</evidence>
<dbReference type="InterPro" id="IPR013785">
    <property type="entry name" value="Aldolase_TIM"/>
</dbReference>
<evidence type="ECO:0000313" key="12">
    <source>
        <dbReference type="Proteomes" id="UP000249453"/>
    </source>
</evidence>
<evidence type="ECO:0000256" key="5">
    <source>
        <dbReference type="ARBA" id="ARBA00022679"/>
    </source>
</evidence>
<dbReference type="EMBL" id="QLMK01000005">
    <property type="protein sequence ID" value="RAK28986.1"/>
    <property type="molecule type" value="Genomic_DNA"/>
</dbReference>
<dbReference type="CDD" id="cd07941">
    <property type="entry name" value="DRE_TIM_LeuA3"/>
    <property type="match status" value="1"/>
</dbReference>
<dbReference type="InterPro" id="IPR013709">
    <property type="entry name" value="2-isopropylmalate_synth_dimer"/>
</dbReference>
<keyword evidence="5 9" id="KW-0808">Transferase</keyword>
<dbReference type="Gene3D" id="3.30.160.270">
    <property type="match status" value="1"/>
</dbReference>
<comment type="pathway">
    <text evidence="1">Amino-acid biosynthesis; L-isoleucine biosynthesis; 2-oxobutanoate from pyruvate: step 1/3.</text>
</comment>
<dbReference type="PROSITE" id="PS00815">
    <property type="entry name" value="AIPM_HOMOCIT_SYNTH_1"/>
    <property type="match status" value="1"/>
</dbReference>
<dbReference type="Pfam" id="PF22617">
    <property type="entry name" value="HCS_D2"/>
    <property type="match status" value="1"/>
</dbReference>
<evidence type="ECO:0000259" key="10">
    <source>
        <dbReference type="PROSITE" id="PS50991"/>
    </source>
</evidence>
<reference evidence="11 12" key="1">
    <citation type="submission" date="2018-06" db="EMBL/GenBank/DDBJ databases">
        <title>Genomic Encyclopedia of Type Strains, Phase IV (KMG-IV): sequencing the most valuable type-strain genomes for metagenomic binning, comparative biology and taxonomic classification.</title>
        <authorList>
            <person name="Goeker M."/>
        </authorList>
    </citation>
    <scope>NUCLEOTIDE SEQUENCE [LARGE SCALE GENOMIC DNA]</scope>
    <source>
        <strain evidence="11 12">DSM 26720</strain>
    </source>
</reference>
<dbReference type="SMART" id="SM00917">
    <property type="entry name" value="LeuA_dimer"/>
    <property type="match status" value="1"/>
</dbReference>
<comment type="similarity">
    <text evidence="2 9">Belongs to the alpha-IPM synthase/homocitrate synthase family.</text>
</comment>
<comment type="caution">
    <text evidence="11">The sequence shown here is derived from an EMBL/GenBank/DDBJ whole genome shotgun (WGS) entry which is preliminary data.</text>
</comment>
<dbReference type="PANTHER" id="PTHR43538">
    <property type="entry name" value="ALPHA-IPM SYNTHASE/HOMOCITRATE SYNTHASE"/>
    <property type="match status" value="1"/>
</dbReference>
<evidence type="ECO:0000256" key="7">
    <source>
        <dbReference type="ARBA" id="ARBA00048263"/>
    </source>
</evidence>
<dbReference type="GO" id="GO:0009097">
    <property type="term" value="P:isoleucine biosynthetic process"/>
    <property type="evidence" value="ECO:0007669"/>
    <property type="project" value="UniProtKB-UniRule"/>
</dbReference>
<keyword evidence="6" id="KW-0100">Branched-chain amino acid biosynthesis</keyword>
<dbReference type="InterPro" id="IPR005675">
    <property type="entry name" value="Citramal_synthase"/>
</dbReference>
<dbReference type="Pfam" id="PF08502">
    <property type="entry name" value="LeuA_dimer"/>
    <property type="match status" value="1"/>
</dbReference>
<dbReference type="SUPFAM" id="SSF51569">
    <property type="entry name" value="Aldolase"/>
    <property type="match status" value="1"/>
</dbReference>
<dbReference type="Pfam" id="PF00682">
    <property type="entry name" value="HMGL-like"/>
    <property type="match status" value="1"/>
</dbReference>
<gene>
    <name evidence="11" type="ORF">C7374_10534</name>
</gene>
<dbReference type="Gene3D" id="3.20.20.70">
    <property type="entry name" value="Aldolase class I"/>
    <property type="match status" value="1"/>
</dbReference>
<dbReference type="GO" id="GO:0003852">
    <property type="term" value="F:2-isopropylmalate synthase activity"/>
    <property type="evidence" value="ECO:0007669"/>
    <property type="project" value="InterPro"/>
</dbReference>
<dbReference type="EC" id="2.3.3.21" evidence="8"/>
<evidence type="ECO:0000256" key="3">
    <source>
        <dbReference type="ARBA" id="ARBA00022605"/>
    </source>
</evidence>
<keyword evidence="3" id="KW-0028">Amino-acid biosynthesis</keyword>
<evidence type="ECO:0000256" key="2">
    <source>
        <dbReference type="ARBA" id="ARBA00006154"/>
    </source>
</evidence>
<dbReference type="PANTHER" id="PTHR43538:SF1">
    <property type="entry name" value="(R)-CITRAMALATE SYNTHASE"/>
    <property type="match status" value="1"/>
</dbReference>
<evidence type="ECO:0000256" key="6">
    <source>
        <dbReference type="ARBA" id="ARBA00023304"/>
    </source>
</evidence>
<comment type="catalytic activity">
    <reaction evidence="7">
        <text>pyruvate + acetyl-CoA + H2O = (3R)-citramalate + CoA + H(+)</text>
        <dbReference type="Rhea" id="RHEA:19045"/>
        <dbReference type="ChEBI" id="CHEBI:15361"/>
        <dbReference type="ChEBI" id="CHEBI:15377"/>
        <dbReference type="ChEBI" id="CHEBI:15378"/>
        <dbReference type="ChEBI" id="CHEBI:30934"/>
        <dbReference type="ChEBI" id="CHEBI:57287"/>
        <dbReference type="ChEBI" id="CHEBI:57288"/>
        <dbReference type="EC" id="2.3.3.21"/>
    </reaction>
</comment>
<dbReference type="AlphaFoldDB" id="A0A364JV42"/>
<evidence type="ECO:0000256" key="9">
    <source>
        <dbReference type="RuleBase" id="RU003523"/>
    </source>
</evidence>
<evidence type="ECO:0000256" key="4">
    <source>
        <dbReference type="ARBA" id="ARBA00022624"/>
    </source>
</evidence>
<keyword evidence="4" id="KW-0412">Isoleucine biosynthesis</keyword>
<sequence length="547" mass="59441">MIDIAMTGKHMTRERIYIYDTTLRDGQQTPGVDFSVEDKKSIVALLEELGVDYVEGGYPGANPTDTAFFQKRQTTHAKFAAFGMTKRAGVSASNDPGLTTLLQAESDAICFVAKSWDYHVKLALGCTNEENLDSITASVKAAVGSGREALVDCEHFFDGYKGNPEYALACVKAAYDAGARWVILCDTNGGTQPSEVKNIIKAVMDLVPGENLGIHAHNDTEQAVAVSLAAIDAGVRHVQGTLNGIGERCGNANLVTLIPTLALKPYWSDRFELGVTADALQSITRISRTFDDILNRAPMAQAPYAGSSAFATKAGIHASALLKEPQTYEHIPPESVGNQRRVMVSDQGGKSNFIAELERRGIHVTKKDPRLDSLISLVKEREAEGYAYEGADASFELLARNMLHPQPEFFKVDSFRCLVERRFDVNGVLKTVSEAVVKVEVDGQMHMSVAEGHGPVNALDIALRKDLGRYQEEIKDLELVDFKVRILNGGTAAITRVLIESGDATGARWRTVGVSDNIIDASFQALMDSINYKLLKNRSLAGVVAAE</sequence>
<protein>
    <recommendedName>
        <fullName evidence="8">Citramalate synthase</fullName>
        <ecNumber evidence="8">2.3.3.21</ecNumber>
    </recommendedName>
</protein>
<dbReference type="UniPathway" id="UPA00047">
    <property type="reaction ID" value="UER00066"/>
</dbReference>
<evidence type="ECO:0000256" key="8">
    <source>
        <dbReference type="NCBIfam" id="TIGR00977"/>
    </source>
</evidence>
<dbReference type="InterPro" id="IPR000891">
    <property type="entry name" value="PYR_CT"/>
</dbReference>
<dbReference type="NCBIfam" id="TIGR00977">
    <property type="entry name" value="citramal_synth"/>
    <property type="match status" value="1"/>
</dbReference>
<proteinExistence type="inferred from homology"/>
<dbReference type="InterPro" id="IPR002034">
    <property type="entry name" value="AIPM/Hcit_synth_CS"/>
</dbReference>
<keyword evidence="12" id="KW-1185">Reference proteome</keyword>
<dbReference type="Proteomes" id="UP000249453">
    <property type="component" value="Unassembled WGS sequence"/>
</dbReference>
<organism evidence="11 12">
    <name type="scientific">Falsochrobactrum ovis</name>
    <dbReference type="NCBI Taxonomy" id="1293442"/>
    <lineage>
        <taxon>Bacteria</taxon>
        <taxon>Pseudomonadati</taxon>
        <taxon>Pseudomonadota</taxon>
        <taxon>Alphaproteobacteria</taxon>
        <taxon>Hyphomicrobiales</taxon>
        <taxon>Brucellaceae</taxon>
        <taxon>Falsochrobactrum</taxon>
    </lineage>
</organism>
<dbReference type="Gene3D" id="1.10.238.260">
    <property type="match status" value="1"/>
</dbReference>
<dbReference type="GO" id="GO:0009098">
    <property type="term" value="P:L-leucine biosynthetic process"/>
    <property type="evidence" value="ECO:0007669"/>
    <property type="project" value="InterPro"/>
</dbReference>
<accession>A0A364JV42</accession>
<evidence type="ECO:0000313" key="11">
    <source>
        <dbReference type="EMBL" id="RAK28986.1"/>
    </source>
</evidence>
<dbReference type="PROSITE" id="PS50991">
    <property type="entry name" value="PYR_CT"/>
    <property type="match status" value="1"/>
</dbReference>